<protein>
    <submittedName>
        <fullName evidence="1">Uncharacterized protein</fullName>
    </submittedName>
</protein>
<evidence type="ECO:0000313" key="1">
    <source>
        <dbReference type="EMBL" id="NAS20884.1"/>
    </source>
</evidence>
<evidence type="ECO:0000313" key="2">
    <source>
        <dbReference type="Proteomes" id="UP000479526"/>
    </source>
</evidence>
<gene>
    <name evidence="1" type="ORF">GT755_04190</name>
</gene>
<dbReference type="Proteomes" id="UP000479526">
    <property type="component" value="Unassembled WGS sequence"/>
</dbReference>
<keyword evidence="2" id="KW-1185">Reference proteome</keyword>
<dbReference type="RefSeq" id="WP_161478335.1">
    <property type="nucleotide sequence ID" value="NZ_WXEW01000001.1"/>
</dbReference>
<reference evidence="1 2" key="1">
    <citation type="submission" date="2020-01" db="EMBL/GenBank/DDBJ databases">
        <title>Herbidospora sp. NEAU-GS84 nov., a novel actinomycete isolated from soil.</title>
        <authorList>
            <person name="Han L."/>
        </authorList>
    </citation>
    <scope>NUCLEOTIDE SEQUENCE [LARGE SCALE GENOMIC DNA]</scope>
    <source>
        <strain evidence="1 2">NEAU-GS84</strain>
    </source>
</reference>
<name>A0A7C9J9X6_9ACTN</name>
<dbReference type="EMBL" id="WXEW01000001">
    <property type="protein sequence ID" value="NAS20884.1"/>
    <property type="molecule type" value="Genomic_DNA"/>
</dbReference>
<dbReference type="AlphaFoldDB" id="A0A7C9J9X6"/>
<accession>A0A7C9J9X6</accession>
<comment type="caution">
    <text evidence="1">The sequence shown here is derived from an EMBL/GenBank/DDBJ whole genome shotgun (WGS) entry which is preliminary data.</text>
</comment>
<sequence length="356" mass="37993">MPQGELGAWLRDAGGVTAASTSGELLAAIATVPLADHPAAWRALGSLLGHVPGESTPETVLARTVVAHVMDGDAEADREIVGYYEQTGGDVERYREEFARQGGVFLLGGADAGPRDLAAVEDLVERQLAGKAETSWALSNLRSGRNCVSLTRRSPVDPRLFSGDVAALLDRAVASAAEAERRLDGLCDDPESRDPEIVAQLASLERAWAHLRVLVHTGYGAEPAGSGDDDPIDRLEAALRRKEKAGIRVRPARRIAEAHMAVRVAASCCRAGEAAGGTPAPAGWPVPASLTRPSLLRAYLQIPDDENERTTTEKTLIRHLPDPAARAAVIRRIGSFAMSGRERLRKTKGLRMTTDT</sequence>
<organism evidence="1 2">
    <name type="scientific">Herbidospora solisilvae</name>
    <dbReference type="NCBI Taxonomy" id="2696284"/>
    <lineage>
        <taxon>Bacteria</taxon>
        <taxon>Bacillati</taxon>
        <taxon>Actinomycetota</taxon>
        <taxon>Actinomycetes</taxon>
        <taxon>Streptosporangiales</taxon>
        <taxon>Streptosporangiaceae</taxon>
        <taxon>Herbidospora</taxon>
    </lineage>
</organism>
<proteinExistence type="predicted"/>